<dbReference type="RefSeq" id="WP_090392031.1">
    <property type="nucleotide sequence ID" value="NZ_FMZO01000014.1"/>
</dbReference>
<evidence type="ECO:0000313" key="2">
    <source>
        <dbReference type="EMBL" id="SDD82729.1"/>
    </source>
</evidence>
<organism evidence="2 3">
    <name type="scientific">Niabella drilacis (strain DSM 25811 / CCM 8410 / CCUG 62505 / LMG 26954 / E90)</name>
    <dbReference type="NCBI Taxonomy" id="1285928"/>
    <lineage>
        <taxon>Bacteria</taxon>
        <taxon>Pseudomonadati</taxon>
        <taxon>Bacteroidota</taxon>
        <taxon>Chitinophagia</taxon>
        <taxon>Chitinophagales</taxon>
        <taxon>Chitinophagaceae</taxon>
        <taxon>Niabella</taxon>
    </lineage>
</organism>
<sequence length="161" mass="18311">MKKIFLTLALAAGAGLIHAQEARTSSLFLQLQERDSLLFDRGFNHCDLSSYDTIIAEDLEFYHDVAGITNGKAAFIASVKNNICGSASKIKRELEPGSLNVYPLFKKGVLYGALQEGMHRFQVLENQQWRRVGIARFTHLWIRENNTWKLKRVVSYDHKAL</sequence>
<dbReference type="STRING" id="1285928.SAMN04487894_11452"/>
<keyword evidence="3" id="KW-1185">Reference proteome</keyword>
<dbReference type="InterPro" id="IPR032710">
    <property type="entry name" value="NTF2-like_dom_sf"/>
</dbReference>
<dbReference type="EMBL" id="FMZO01000014">
    <property type="protein sequence ID" value="SDD82729.1"/>
    <property type="molecule type" value="Genomic_DNA"/>
</dbReference>
<evidence type="ECO:0000256" key="1">
    <source>
        <dbReference type="SAM" id="SignalP"/>
    </source>
</evidence>
<protein>
    <submittedName>
        <fullName evidence="2">Uncharacterized protein</fullName>
    </submittedName>
</protein>
<dbReference type="SUPFAM" id="SSF54427">
    <property type="entry name" value="NTF2-like"/>
    <property type="match status" value="1"/>
</dbReference>
<evidence type="ECO:0000313" key="3">
    <source>
        <dbReference type="Proteomes" id="UP000198757"/>
    </source>
</evidence>
<name>A0A1G6XX30_NIADE</name>
<reference evidence="3" key="1">
    <citation type="submission" date="2016-10" db="EMBL/GenBank/DDBJ databases">
        <authorList>
            <person name="Varghese N."/>
            <person name="Submissions S."/>
        </authorList>
    </citation>
    <scope>NUCLEOTIDE SEQUENCE [LARGE SCALE GENOMIC DNA]</scope>
    <source>
        <strain evidence="3">DSM 25811 / CCM 8410 / LMG 26954 / E90</strain>
    </source>
</reference>
<dbReference type="AlphaFoldDB" id="A0A1G6XX30"/>
<keyword evidence="1" id="KW-0732">Signal</keyword>
<feature type="chain" id="PRO_5011483533" evidence="1">
    <location>
        <begin position="20"/>
        <end position="161"/>
    </location>
</feature>
<accession>A0A1G6XX30</accession>
<proteinExistence type="predicted"/>
<gene>
    <name evidence="2" type="ORF">SAMN04487894_11452</name>
</gene>
<dbReference type="Proteomes" id="UP000198757">
    <property type="component" value="Unassembled WGS sequence"/>
</dbReference>
<dbReference type="Gene3D" id="3.10.450.50">
    <property type="match status" value="1"/>
</dbReference>
<dbReference type="OrthoDB" id="1357763at2"/>
<feature type="signal peptide" evidence="1">
    <location>
        <begin position="1"/>
        <end position="19"/>
    </location>
</feature>